<comment type="caution">
    <text evidence="9">The sequence shown here is derived from an EMBL/GenBank/DDBJ whole genome shotgun (WGS) entry which is preliminary data.</text>
</comment>
<keyword evidence="4" id="KW-0133">Cell shape</keyword>
<feature type="transmembrane region" description="Helical" evidence="8">
    <location>
        <begin position="311"/>
        <end position="332"/>
    </location>
</feature>
<evidence type="ECO:0000256" key="7">
    <source>
        <dbReference type="ARBA" id="ARBA00023136"/>
    </source>
</evidence>
<feature type="transmembrane region" description="Helical" evidence="8">
    <location>
        <begin position="200"/>
        <end position="223"/>
    </location>
</feature>
<protein>
    <submittedName>
        <fullName evidence="9">Virulence factor MviN</fullName>
    </submittedName>
</protein>
<dbReference type="GO" id="GO:0008360">
    <property type="term" value="P:regulation of cell shape"/>
    <property type="evidence" value="ECO:0007669"/>
    <property type="project" value="UniProtKB-KW"/>
</dbReference>
<organism evidence="9 10">
    <name type="scientific">Trebonia kvetii</name>
    <dbReference type="NCBI Taxonomy" id="2480626"/>
    <lineage>
        <taxon>Bacteria</taxon>
        <taxon>Bacillati</taxon>
        <taxon>Actinomycetota</taxon>
        <taxon>Actinomycetes</taxon>
        <taxon>Streptosporangiales</taxon>
        <taxon>Treboniaceae</taxon>
        <taxon>Trebonia</taxon>
    </lineage>
</organism>
<evidence type="ECO:0000313" key="9">
    <source>
        <dbReference type="EMBL" id="TVY99900.1"/>
    </source>
</evidence>
<evidence type="ECO:0000256" key="1">
    <source>
        <dbReference type="ARBA" id="ARBA00004651"/>
    </source>
</evidence>
<feature type="transmembrane region" description="Helical" evidence="8">
    <location>
        <begin position="235"/>
        <end position="259"/>
    </location>
</feature>
<dbReference type="PRINTS" id="PR01806">
    <property type="entry name" value="VIRFACTRMVIN"/>
</dbReference>
<keyword evidence="2" id="KW-1003">Cell membrane</keyword>
<dbReference type="GO" id="GO:0005886">
    <property type="term" value="C:plasma membrane"/>
    <property type="evidence" value="ECO:0007669"/>
    <property type="project" value="UniProtKB-SubCell"/>
</dbReference>
<feature type="transmembrane region" description="Helical" evidence="8">
    <location>
        <begin position="394"/>
        <end position="415"/>
    </location>
</feature>
<feature type="transmembrane region" description="Helical" evidence="8">
    <location>
        <begin position="521"/>
        <end position="546"/>
    </location>
</feature>
<feature type="transmembrane region" description="Helical" evidence="8">
    <location>
        <begin position="122"/>
        <end position="145"/>
    </location>
</feature>
<feature type="transmembrane region" description="Helical" evidence="8">
    <location>
        <begin position="165"/>
        <end position="188"/>
    </location>
</feature>
<dbReference type="InterPro" id="IPR051050">
    <property type="entry name" value="Lipid_II_flippase_MurJ/MviN"/>
</dbReference>
<dbReference type="GO" id="GO:0009252">
    <property type="term" value="P:peptidoglycan biosynthetic process"/>
    <property type="evidence" value="ECO:0007669"/>
    <property type="project" value="UniProtKB-KW"/>
</dbReference>
<evidence type="ECO:0000256" key="6">
    <source>
        <dbReference type="ARBA" id="ARBA00022989"/>
    </source>
</evidence>
<sequence>MDFGFAQAASATGAVTRDLAERGTARRRGPGIGRAAVMIGVITVLARLVGFGRQVVFAHTVGTTCLGTAYTTANMVPNIIYDIVLGGALTSVVVPVLAGPAGTGPGAGAESGDAARRISGALLTWTVLLLVPVSAALALAAHPIVSMLLSGASGCARGTLTSVGTRMLIVFAPQVLLYGLAVVLYGILQSHRRFGAPALAPLLSSLVVIGAYAGFGAVGGAYVNKLGELPPRAEYLLSGGTTLGVLALVLTAIIPVWRLHIRSRPTLRFPTGVGSRVRRLAMAGVAALIAQDASVAVVIVLANRYGTDGSLVIYGFAWAVFVVPYAVLAIPIATSAFPELSMHDAQAGPGFDATAAASTRAALVASWLGAAVLIGAREPIARVFESRSPEGTSVLALALAAFALGLVGYGLSANLSRVLYARRRNGAPAAAIAGGWLLVLVADVLVVPFVPAPRVVPVLGLGTTFGLTVSGIALLILVRRERGPAALRGVPRAFLAGLAGCAAGAVAGSALSAFLPAESGLLVNVGLSVLVTVVVAGVFAVVVLGLDGGDLRSVLSQLRRTPVPDTRPSADA</sequence>
<evidence type="ECO:0000256" key="4">
    <source>
        <dbReference type="ARBA" id="ARBA00022960"/>
    </source>
</evidence>
<evidence type="ECO:0000256" key="2">
    <source>
        <dbReference type="ARBA" id="ARBA00022475"/>
    </source>
</evidence>
<keyword evidence="6 8" id="KW-1133">Transmembrane helix</keyword>
<dbReference type="InterPro" id="IPR004268">
    <property type="entry name" value="MurJ"/>
</dbReference>
<name>A0A6P2BN05_9ACTN</name>
<feature type="transmembrane region" description="Helical" evidence="8">
    <location>
        <begin position="490"/>
        <end position="515"/>
    </location>
</feature>
<feature type="transmembrane region" description="Helical" evidence="8">
    <location>
        <begin position="353"/>
        <end position="374"/>
    </location>
</feature>
<keyword evidence="5" id="KW-0573">Peptidoglycan synthesis</keyword>
<feature type="transmembrane region" description="Helical" evidence="8">
    <location>
        <begin position="456"/>
        <end position="478"/>
    </location>
</feature>
<evidence type="ECO:0000256" key="5">
    <source>
        <dbReference type="ARBA" id="ARBA00022984"/>
    </source>
</evidence>
<keyword evidence="7 8" id="KW-0472">Membrane</keyword>
<gene>
    <name evidence="9" type="ORF">EAS64_40395</name>
</gene>
<dbReference type="Pfam" id="PF03023">
    <property type="entry name" value="MurJ"/>
    <property type="match status" value="1"/>
</dbReference>
<dbReference type="PANTHER" id="PTHR47019">
    <property type="entry name" value="LIPID II FLIPPASE MURJ"/>
    <property type="match status" value="1"/>
</dbReference>
<accession>A0A6P2BN05</accession>
<dbReference type="AlphaFoldDB" id="A0A6P2BN05"/>
<feature type="transmembrane region" description="Helical" evidence="8">
    <location>
        <begin position="280"/>
        <end position="305"/>
    </location>
</feature>
<dbReference type="GO" id="GO:0015648">
    <property type="term" value="F:lipid-linked peptidoglycan transporter activity"/>
    <property type="evidence" value="ECO:0007669"/>
    <property type="project" value="TreeGrafter"/>
</dbReference>
<dbReference type="GO" id="GO:0034204">
    <property type="term" value="P:lipid translocation"/>
    <property type="evidence" value="ECO:0007669"/>
    <property type="project" value="TreeGrafter"/>
</dbReference>
<evidence type="ECO:0000256" key="8">
    <source>
        <dbReference type="SAM" id="Phobius"/>
    </source>
</evidence>
<dbReference type="Proteomes" id="UP000460272">
    <property type="component" value="Unassembled WGS sequence"/>
</dbReference>
<dbReference type="EMBL" id="RPFW01000011">
    <property type="protein sequence ID" value="TVY99900.1"/>
    <property type="molecule type" value="Genomic_DNA"/>
</dbReference>
<comment type="subcellular location">
    <subcellularLocation>
        <location evidence="1">Cell membrane</location>
        <topology evidence="1">Multi-pass membrane protein</topology>
    </subcellularLocation>
</comment>
<feature type="transmembrane region" description="Helical" evidence="8">
    <location>
        <begin position="79"/>
        <end position="101"/>
    </location>
</feature>
<reference evidence="9 10" key="1">
    <citation type="submission" date="2018-11" db="EMBL/GenBank/DDBJ databases">
        <title>Trebonia kvetii gen.nov., sp.nov., a novel acidophilic actinobacterium, and proposal of the new actinobacterial family Treboniaceae fam. nov.</title>
        <authorList>
            <person name="Rapoport D."/>
            <person name="Sagova-Mareckova M."/>
            <person name="Sedlacek I."/>
            <person name="Provaznik J."/>
            <person name="Kralova S."/>
            <person name="Pavlinic D."/>
            <person name="Benes V."/>
            <person name="Kopecky J."/>
        </authorList>
    </citation>
    <scope>NUCLEOTIDE SEQUENCE [LARGE SCALE GENOMIC DNA]</scope>
    <source>
        <strain evidence="9 10">15Tr583</strain>
    </source>
</reference>
<evidence type="ECO:0000256" key="3">
    <source>
        <dbReference type="ARBA" id="ARBA00022692"/>
    </source>
</evidence>
<evidence type="ECO:0000313" key="10">
    <source>
        <dbReference type="Proteomes" id="UP000460272"/>
    </source>
</evidence>
<dbReference type="PANTHER" id="PTHR47019:SF1">
    <property type="entry name" value="LIPID II FLIPPASE MURJ"/>
    <property type="match status" value="1"/>
</dbReference>
<dbReference type="OrthoDB" id="4350032at2"/>
<keyword evidence="3 8" id="KW-0812">Transmembrane</keyword>
<feature type="transmembrane region" description="Helical" evidence="8">
    <location>
        <begin position="31"/>
        <end position="49"/>
    </location>
</feature>
<keyword evidence="10" id="KW-1185">Reference proteome</keyword>
<proteinExistence type="predicted"/>
<feature type="transmembrane region" description="Helical" evidence="8">
    <location>
        <begin position="427"/>
        <end position="450"/>
    </location>
</feature>